<dbReference type="InterPro" id="IPR002933">
    <property type="entry name" value="Peptidase_M20"/>
</dbReference>
<dbReference type="InterPro" id="IPR036264">
    <property type="entry name" value="Bact_exopeptidase_dim_dom"/>
</dbReference>
<feature type="domain" description="Peptidase M20 dimerisation" evidence="7">
    <location>
        <begin position="214"/>
        <end position="307"/>
    </location>
</feature>
<dbReference type="PANTHER" id="PTHR43808:SF9">
    <property type="entry name" value="BLL0789 PROTEIN"/>
    <property type="match status" value="1"/>
</dbReference>
<feature type="active site" description="Proton acceptor" evidence="5">
    <location>
        <position position="180"/>
    </location>
</feature>
<evidence type="ECO:0000256" key="3">
    <source>
        <dbReference type="ARBA" id="ARBA00022801"/>
    </source>
</evidence>
<dbReference type="AlphaFoldDB" id="A0A8T8HUK8"/>
<evidence type="ECO:0000256" key="5">
    <source>
        <dbReference type="PIRSR" id="PIRSR037238-1"/>
    </source>
</evidence>
<dbReference type="EMBL" id="CP072788">
    <property type="protein sequence ID" value="QTR02182.1"/>
    <property type="molecule type" value="Genomic_DNA"/>
</dbReference>
<feature type="region of interest" description="Disordered" evidence="6">
    <location>
        <begin position="1"/>
        <end position="43"/>
    </location>
</feature>
<reference evidence="8" key="1">
    <citation type="submission" date="2021-04" db="EMBL/GenBank/DDBJ databases">
        <title>Saccharothrix algeriensis WGS.</title>
        <authorList>
            <person name="Stuskova K."/>
            <person name="Hakalova E."/>
            <person name="Tebbal A.B."/>
            <person name="Eichmeier A."/>
        </authorList>
    </citation>
    <scope>NUCLEOTIDE SEQUENCE</scope>
    <source>
        <strain evidence="8">NRRL B-24137</strain>
    </source>
</reference>
<gene>
    <name evidence="8" type="ORF">J7S33_23710</name>
</gene>
<dbReference type="SUPFAM" id="SSF55031">
    <property type="entry name" value="Bacterial exopeptidase dimerisation domain"/>
    <property type="match status" value="1"/>
</dbReference>
<dbReference type="PANTHER" id="PTHR43808">
    <property type="entry name" value="ACETYLORNITHINE DEACETYLASE"/>
    <property type="match status" value="1"/>
</dbReference>
<keyword evidence="2" id="KW-0479">Metal-binding</keyword>
<comment type="cofactor">
    <cofactor evidence="1">
        <name>Zn(2+)</name>
        <dbReference type="ChEBI" id="CHEBI:29105"/>
    </cofactor>
</comment>
<accession>A0A8T8HUK8</accession>
<dbReference type="PIRSF" id="PIRSF037238">
    <property type="entry name" value="Carboxypeptidase_G2"/>
    <property type="match status" value="1"/>
</dbReference>
<evidence type="ECO:0000313" key="9">
    <source>
        <dbReference type="Proteomes" id="UP000671828"/>
    </source>
</evidence>
<dbReference type="GO" id="GO:0016787">
    <property type="term" value="F:hydrolase activity"/>
    <property type="evidence" value="ECO:0007669"/>
    <property type="project" value="UniProtKB-KW"/>
</dbReference>
<dbReference type="Pfam" id="PF07687">
    <property type="entry name" value="M20_dimer"/>
    <property type="match status" value="1"/>
</dbReference>
<evidence type="ECO:0000256" key="1">
    <source>
        <dbReference type="ARBA" id="ARBA00001947"/>
    </source>
</evidence>
<keyword evidence="4" id="KW-0862">Zinc</keyword>
<dbReference type="InterPro" id="IPR050072">
    <property type="entry name" value="Peptidase_M20A"/>
</dbReference>
<name>A0A8T8HUK8_9PSEU</name>
<evidence type="ECO:0000256" key="6">
    <source>
        <dbReference type="SAM" id="MobiDB-lite"/>
    </source>
</evidence>
<dbReference type="SUPFAM" id="SSF53187">
    <property type="entry name" value="Zn-dependent exopeptidases"/>
    <property type="match status" value="1"/>
</dbReference>
<evidence type="ECO:0000259" key="7">
    <source>
        <dbReference type="Pfam" id="PF07687"/>
    </source>
</evidence>
<evidence type="ECO:0000256" key="2">
    <source>
        <dbReference type="ARBA" id="ARBA00022723"/>
    </source>
</evidence>
<dbReference type="InterPro" id="IPR001261">
    <property type="entry name" value="ArgE/DapE_CS"/>
</dbReference>
<dbReference type="Proteomes" id="UP000671828">
    <property type="component" value="Chromosome"/>
</dbReference>
<sequence length="412" mass="41935">MVRSAVTGRARGRGGRRDGKAVGDKRSAVGQRPNGGRRDRPGARVSAGLVRRFTEALPAILADVELLVRAESPSSDVDALAASADLVTRVGTRLLGVEPDRIGPHLRWRLGDGPPRVLVLGHHDTVWPIGSLGTHPFSVRDGVLRGPGCFDMKTGVVMALHAIAALDDPAGVTLLVTGDEELGSPSSRGLVESEAAGCAAALVLEAAAGTSLKTARKGVSRYEVRVVGRAAHAGLEPELGVNAAVEAAHQLLAVAALSEPARGTTVTPTLLGAGTSGNTVAAHGAFTVDVRVTSAAEQDRIDRRVHALKPVLPGARLEILGGPNRPPLPASASESLFALARRLGRALGLEPITGVPVGGASDGNFTAGVGTPTLDGLGAAGGGAHADHEHVLVAEIPGRTALLTALLAACLH</sequence>
<evidence type="ECO:0000256" key="4">
    <source>
        <dbReference type="ARBA" id="ARBA00022833"/>
    </source>
</evidence>
<feature type="active site" evidence="5">
    <location>
        <position position="124"/>
    </location>
</feature>
<feature type="compositionally biased region" description="Basic and acidic residues" evidence="6">
    <location>
        <begin position="15"/>
        <end position="27"/>
    </location>
</feature>
<organism evidence="8 9">
    <name type="scientific">Saccharothrix algeriensis</name>
    <dbReference type="NCBI Taxonomy" id="173560"/>
    <lineage>
        <taxon>Bacteria</taxon>
        <taxon>Bacillati</taxon>
        <taxon>Actinomycetota</taxon>
        <taxon>Actinomycetes</taxon>
        <taxon>Pseudonocardiales</taxon>
        <taxon>Pseudonocardiaceae</taxon>
        <taxon>Saccharothrix</taxon>
    </lineage>
</organism>
<dbReference type="PROSITE" id="PS00758">
    <property type="entry name" value="ARGE_DAPE_CPG2_1"/>
    <property type="match status" value="1"/>
</dbReference>
<dbReference type="Pfam" id="PF01546">
    <property type="entry name" value="Peptidase_M20"/>
    <property type="match status" value="1"/>
</dbReference>
<dbReference type="InterPro" id="IPR011650">
    <property type="entry name" value="Peptidase_M20_dimer"/>
</dbReference>
<dbReference type="Gene3D" id="3.40.630.10">
    <property type="entry name" value="Zn peptidases"/>
    <property type="match status" value="1"/>
</dbReference>
<protein>
    <submittedName>
        <fullName evidence="8">M20/M25/M40 family metallo-hydrolase</fullName>
    </submittedName>
</protein>
<evidence type="ECO:0000313" key="8">
    <source>
        <dbReference type="EMBL" id="QTR02182.1"/>
    </source>
</evidence>
<keyword evidence="3" id="KW-0378">Hydrolase</keyword>
<dbReference type="Gene3D" id="3.30.70.360">
    <property type="match status" value="1"/>
</dbReference>
<dbReference type="InterPro" id="IPR017150">
    <property type="entry name" value="Pept_M20_glutamate_carboxypep"/>
</dbReference>
<dbReference type="GO" id="GO:0046872">
    <property type="term" value="F:metal ion binding"/>
    <property type="evidence" value="ECO:0007669"/>
    <property type="project" value="UniProtKB-KW"/>
</dbReference>
<proteinExistence type="predicted"/>